<evidence type="ECO:0000313" key="1">
    <source>
        <dbReference type="EMBL" id="KAK1921613.1"/>
    </source>
</evidence>
<dbReference type="PANTHER" id="PTHR37331">
    <property type="entry name" value="YALI0F11671P"/>
    <property type="match status" value="1"/>
</dbReference>
<dbReference type="PANTHER" id="PTHR37331:SF1">
    <property type="entry name" value="YALI0F11671P"/>
    <property type="match status" value="1"/>
</dbReference>
<gene>
    <name evidence="1" type="ORF">DB88DRAFT_512888</name>
</gene>
<sequence>MTAVAPRLRTVTTALRRSSAYPTRQFSSSLRAFESSSTKDPNHPHLWYHPLADSVPPRIALSFLPDPPVFGSRTILGYLPATQPTGLSDFKEEHRFLGIVHEAIKSGLEQGKAETVAFEASTRPGDGYIHITDERAVPPAGRIGETEDLIGSVFVQEGKVVASTYEPFPAYRLLTSNGPLVLPRGLDTHLVERLKAIDAGEKAEKK</sequence>
<dbReference type="EMBL" id="JAODAN010000010">
    <property type="protein sequence ID" value="KAK1921613.1"/>
    <property type="molecule type" value="Genomic_DNA"/>
</dbReference>
<organism evidence="1 2">
    <name type="scientific">Papiliotrema laurentii</name>
    <name type="common">Cryptococcus laurentii</name>
    <dbReference type="NCBI Taxonomy" id="5418"/>
    <lineage>
        <taxon>Eukaryota</taxon>
        <taxon>Fungi</taxon>
        <taxon>Dikarya</taxon>
        <taxon>Basidiomycota</taxon>
        <taxon>Agaricomycotina</taxon>
        <taxon>Tremellomycetes</taxon>
        <taxon>Tremellales</taxon>
        <taxon>Rhynchogastremaceae</taxon>
        <taxon>Papiliotrema</taxon>
    </lineage>
</organism>
<comment type="caution">
    <text evidence="1">The sequence shown here is derived from an EMBL/GenBank/DDBJ whole genome shotgun (WGS) entry which is preliminary data.</text>
</comment>
<proteinExistence type="predicted"/>
<name>A0AAD9FNM8_PAPLA</name>
<reference evidence="1" key="1">
    <citation type="submission" date="2023-02" db="EMBL/GenBank/DDBJ databases">
        <title>Identification and recombinant expression of a fungal hydrolase from Papiliotrema laurentii that hydrolyzes apple cutin and clears colloidal polyester polyurethane.</title>
        <authorList>
            <consortium name="DOE Joint Genome Institute"/>
            <person name="Roman V.A."/>
            <person name="Bojanowski C."/>
            <person name="Crable B.R."/>
            <person name="Wagner D.N."/>
            <person name="Hung C.S."/>
            <person name="Nadeau L.J."/>
            <person name="Schratz L."/>
            <person name="Haridas S."/>
            <person name="Pangilinan J."/>
            <person name="Lipzen A."/>
            <person name="Na H."/>
            <person name="Yan M."/>
            <person name="Ng V."/>
            <person name="Grigoriev I.V."/>
            <person name="Spatafora J.W."/>
            <person name="Barlow D."/>
            <person name="Biffinger J."/>
            <person name="Kelley-Loughnane N."/>
            <person name="Varaljay V.A."/>
            <person name="Crookes-Goodson W.J."/>
        </authorList>
    </citation>
    <scope>NUCLEOTIDE SEQUENCE</scope>
    <source>
        <strain evidence="1">5307AH</strain>
    </source>
</reference>
<dbReference type="Proteomes" id="UP001182556">
    <property type="component" value="Unassembled WGS sequence"/>
</dbReference>
<dbReference type="AlphaFoldDB" id="A0AAD9FNM8"/>
<accession>A0AAD9FNM8</accession>
<keyword evidence="2" id="KW-1185">Reference proteome</keyword>
<evidence type="ECO:0000313" key="2">
    <source>
        <dbReference type="Proteomes" id="UP001182556"/>
    </source>
</evidence>
<protein>
    <submittedName>
        <fullName evidence="1">Uncharacterized protein</fullName>
    </submittedName>
</protein>